<dbReference type="Proteomes" id="UP000183975">
    <property type="component" value="Unassembled WGS sequence"/>
</dbReference>
<evidence type="ECO:0000256" key="4">
    <source>
        <dbReference type="ARBA" id="ARBA00022679"/>
    </source>
</evidence>
<dbReference type="Pfam" id="PF17125">
    <property type="entry name" value="Methyltr_RsmF_N"/>
    <property type="match status" value="1"/>
</dbReference>
<evidence type="ECO:0000313" key="10">
    <source>
        <dbReference type="Proteomes" id="UP000183975"/>
    </source>
</evidence>
<feature type="active site" description="Nucleophile" evidence="7">
    <location>
        <position position="231"/>
    </location>
</feature>
<dbReference type="CDD" id="cd21147">
    <property type="entry name" value="RsmF_methylt_CTD1"/>
    <property type="match status" value="1"/>
</dbReference>
<dbReference type="InterPro" id="IPR027391">
    <property type="entry name" value="Nol1_Nop2_Fmu_2"/>
</dbReference>
<keyword evidence="3 7" id="KW-0489">Methyltransferase</keyword>
<dbReference type="EMBL" id="FRAH01000068">
    <property type="protein sequence ID" value="SHL11261.1"/>
    <property type="molecule type" value="Genomic_DNA"/>
</dbReference>
<dbReference type="InterPro" id="IPR031340">
    <property type="entry name" value="RsmF_methylt_CI"/>
</dbReference>
<dbReference type="GO" id="GO:0008173">
    <property type="term" value="F:RNA methyltransferase activity"/>
    <property type="evidence" value="ECO:0007669"/>
    <property type="project" value="InterPro"/>
</dbReference>
<dbReference type="InterPro" id="IPR001678">
    <property type="entry name" value="MeTrfase_RsmB-F_NOP2_dom"/>
</dbReference>
<dbReference type="SUPFAM" id="SSF53335">
    <property type="entry name" value="S-adenosyl-L-methionine-dependent methyltransferases"/>
    <property type="match status" value="1"/>
</dbReference>
<dbReference type="Pfam" id="PF17126">
    <property type="entry name" value="RsmF_methylt_CI"/>
    <property type="match status" value="1"/>
</dbReference>
<keyword evidence="4 7" id="KW-0808">Transferase</keyword>
<name>A0A1M6XZ43_9FIRM</name>
<comment type="caution">
    <text evidence="7">Lacks conserved residue(s) required for the propagation of feature annotation.</text>
</comment>
<dbReference type="GO" id="GO:0001510">
    <property type="term" value="P:RNA methylation"/>
    <property type="evidence" value="ECO:0007669"/>
    <property type="project" value="InterPro"/>
</dbReference>
<reference evidence="9 10" key="1">
    <citation type="submission" date="2016-11" db="EMBL/GenBank/DDBJ databases">
        <authorList>
            <person name="Jaros S."/>
            <person name="Januszkiewicz K."/>
            <person name="Wedrychowicz H."/>
        </authorList>
    </citation>
    <scope>NUCLEOTIDE SEQUENCE [LARGE SCALE GENOMIC DNA]</scope>
    <source>
        <strain evidence="9 10">DSM 14214</strain>
    </source>
</reference>
<accession>A0A1M6XZ43</accession>
<dbReference type="AlphaFoldDB" id="A0A1M6XZ43"/>
<keyword evidence="2" id="KW-0963">Cytoplasm</keyword>
<keyword evidence="10" id="KW-1185">Reference proteome</keyword>
<evidence type="ECO:0000256" key="2">
    <source>
        <dbReference type="ARBA" id="ARBA00022490"/>
    </source>
</evidence>
<dbReference type="PROSITE" id="PS01153">
    <property type="entry name" value="NOL1_NOP2_SUN"/>
    <property type="match status" value="1"/>
</dbReference>
<dbReference type="RefSeq" id="WP_072852938.1">
    <property type="nucleotide sequence ID" value="NZ_FRAH01000068.1"/>
</dbReference>
<dbReference type="InterPro" id="IPR018314">
    <property type="entry name" value="RsmB/NOL1/NOP2-like_CS"/>
</dbReference>
<evidence type="ECO:0000313" key="9">
    <source>
        <dbReference type="EMBL" id="SHL11261.1"/>
    </source>
</evidence>
<dbReference type="Pfam" id="PF01189">
    <property type="entry name" value="Methyltr_RsmB-F"/>
    <property type="match status" value="1"/>
</dbReference>
<dbReference type="PROSITE" id="PS51686">
    <property type="entry name" value="SAM_MT_RSMB_NOP"/>
    <property type="match status" value="1"/>
</dbReference>
<proteinExistence type="inferred from homology"/>
<dbReference type="Pfam" id="PF13636">
    <property type="entry name" value="Methyltranf_PUA"/>
    <property type="match status" value="1"/>
</dbReference>
<dbReference type="InterPro" id="IPR023267">
    <property type="entry name" value="RCMT"/>
</dbReference>
<gene>
    <name evidence="9" type="ORF">SAMN02745138_02888</name>
</gene>
<dbReference type="Gene3D" id="2.30.130.60">
    <property type="match status" value="1"/>
</dbReference>
<keyword evidence="6 7" id="KW-0694">RNA-binding</keyword>
<feature type="binding site" evidence="7">
    <location>
        <position position="178"/>
    </location>
    <ligand>
        <name>S-adenosyl-L-methionine</name>
        <dbReference type="ChEBI" id="CHEBI:59789"/>
    </ligand>
</feature>
<evidence type="ECO:0000256" key="3">
    <source>
        <dbReference type="ARBA" id="ARBA00022603"/>
    </source>
</evidence>
<evidence type="ECO:0000256" key="6">
    <source>
        <dbReference type="ARBA" id="ARBA00022884"/>
    </source>
</evidence>
<evidence type="ECO:0000259" key="8">
    <source>
        <dbReference type="PROSITE" id="PS51686"/>
    </source>
</evidence>
<dbReference type="CDD" id="cd02440">
    <property type="entry name" value="AdoMet_MTases"/>
    <property type="match status" value="1"/>
</dbReference>
<evidence type="ECO:0000256" key="1">
    <source>
        <dbReference type="ARBA" id="ARBA00007494"/>
    </source>
</evidence>
<dbReference type="PANTHER" id="PTHR22807:SF30">
    <property type="entry name" value="28S RRNA (CYTOSINE(4447)-C(5))-METHYLTRANSFERASE-RELATED"/>
    <property type="match status" value="1"/>
</dbReference>
<organism evidence="9 10">
    <name type="scientific">Anaerotignum lactatifermentans DSM 14214</name>
    <dbReference type="NCBI Taxonomy" id="1121323"/>
    <lineage>
        <taxon>Bacteria</taxon>
        <taxon>Bacillati</taxon>
        <taxon>Bacillota</taxon>
        <taxon>Clostridia</taxon>
        <taxon>Lachnospirales</taxon>
        <taxon>Anaerotignaceae</taxon>
        <taxon>Anaerotignum</taxon>
    </lineage>
</organism>
<dbReference type="InterPro" id="IPR049560">
    <property type="entry name" value="MeTrfase_RsmB-F_NOP2_cat"/>
</dbReference>
<sequence>MELPLAYINEMKALLGEEYEAYLVSFEEVRLYGLRANTLKISPAELAEKVEFSLSPVPWCESGFYYAEGERPAKHPYYHAGLYYLQEPSAMTPGAMIPIEKGDFVLDICAAPGGKTTQLAARLGGTGLLISNDISAGRAKALLKNVEISGITNAIVMSEPPKKLAERFGGFFDKILIDAPCSGEGMFRKEPDMVKSWNEELLTFCREQQADILEHCASMLKTGGMILYSTCTFAKMENEDSIQTFLDNHPEFTLVPLEKNWGFVPGCEPLTECVRLYPHKIKGEGHFLALLQKTGEPTPCSTPTEASIGEKELEPFRQFAKETLTGKWKGTFQIYGDSLCLLPEGAPATKGLRVLRSGWQLGTLKKGRFEPSQAFAMGLKKEEVKNVLDMSLSDERVIRYLKGETLEAPEAKDGWTLVCVDGYPLGWGKTQKGRLKNKYAVGWKWE</sequence>
<dbReference type="InterPro" id="IPR031341">
    <property type="entry name" value="Methyltr_RsmF_N"/>
</dbReference>
<dbReference type="GO" id="GO:0003723">
    <property type="term" value="F:RNA binding"/>
    <property type="evidence" value="ECO:0007669"/>
    <property type="project" value="UniProtKB-UniRule"/>
</dbReference>
<protein>
    <submittedName>
        <fullName evidence="9">NOL1/NOP2/sun family putative RNA methylase</fullName>
    </submittedName>
</protein>
<feature type="binding site" evidence="7">
    <location>
        <begin position="109"/>
        <end position="115"/>
    </location>
    <ligand>
        <name>S-adenosyl-L-methionine</name>
        <dbReference type="ChEBI" id="CHEBI:59789"/>
    </ligand>
</feature>
<feature type="domain" description="SAM-dependent MTase RsmB/NOP-type" evidence="8">
    <location>
        <begin position="5"/>
        <end position="294"/>
    </location>
</feature>
<dbReference type="Gene3D" id="3.40.50.150">
    <property type="entry name" value="Vaccinia Virus protein VP39"/>
    <property type="match status" value="1"/>
</dbReference>
<dbReference type="PANTHER" id="PTHR22807">
    <property type="entry name" value="NOP2 YEAST -RELATED NOL1/NOP2/FMU SUN DOMAIN-CONTAINING"/>
    <property type="match status" value="1"/>
</dbReference>
<comment type="similarity">
    <text evidence="1 7">Belongs to the class I-like SAM-binding methyltransferase superfamily. RsmB/NOP family.</text>
</comment>
<dbReference type="InterPro" id="IPR029063">
    <property type="entry name" value="SAM-dependent_MTases_sf"/>
</dbReference>
<dbReference type="PRINTS" id="PR02008">
    <property type="entry name" value="RCMTFAMILY"/>
</dbReference>
<feature type="binding site" evidence="7">
    <location>
        <position position="133"/>
    </location>
    <ligand>
        <name>S-adenosyl-L-methionine</name>
        <dbReference type="ChEBI" id="CHEBI:59789"/>
    </ligand>
</feature>
<dbReference type="Gene3D" id="3.30.70.1170">
    <property type="entry name" value="Sun protein, domain 3"/>
    <property type="match status" value="1"/>
</dbReference>
<dbReference type="OrthoDB" id="9810297at2"/>
<evidence type="ECO:0000256" key="5">
    <source>
        <dbReference type="ARBA" id="ARBA00022691"/>
    </source>
</evidence>
<keyword evidence="5 7" id="KW-0949">S-adenosyl-L-methionine</keyword>
<evidence type="ECO:0000256" key="7">
    <source>
        <dbReference type="PROSITE-ProRule" id="PRU01023"/>
    </source>
</evidence>